<dbReference type="InterPro" id="IPR050863">
    <property type="entry name" value="CenT-Element_Derived"/>
</dbReference>
<dbReference type="InterPro" id="IPR004875">
    <property type="entry name" value="DDE_SF_endonuclease_dom"/>
</dbReference>
<dbReference type="GO" id="GO:0005634">
    <property type="term" value="C:nucleus"/>
    <property type="evidence" value="ECO:0007669"/>
    <property type="project" value="TreeGrafter"/>
</dbReference>
<keyword evidence="4" id="KW-1185">Reference proteome</keyword>
<accession>A0AAV6U1L5</accession>
<feature type="region of interest" description="Disordered" evidence="1">
    <location>
        <begin position="208"/>
        <end position="231"/>
    </location>
</feature>
<comment type="caution">
    <text evidence="3">The sequence shown here is derived from an EMBL/GenBank/DDBJ whole genome shotgun (WGS) entry which is preliminary data.</text>
</comment>
<reference evidence="3 4" key="1">
    <citation type="journal article" date="2022" name="Nat. Ecol. Evol.">
        <title>A masculinizing supergene underlies an exaggerated male reproductive morph in a spider.</title>
        <authorList>
            <person name="Hendrickx F."/>
            <person name="De Corte Z."/>
            <person name="Sonet G."/>
            <person name="Van Belleghem S.M."/>
            <person name="Kostlbacher S."/>
            <person name="Vangestel C."/>
        </authorList>
    </citation>
    <scope>NUCLEOTIDE SEQUENCE [LARGE SCALE GENOMIC DNA]</scope>
    <source>
        <strain evidence="3">W744_W776</strain>
    </source>
</reference>
<evidence type="ECO:0000313" key="4">
    <source>
        <dbReference type="Proteomes" id="UP000827092"/>
    </source>
</evidence>
<evidence type="ECO:0000256" key="1">
    <source>
        <dbReference type="SAM" id="MobiDB-lite"/>
    </source>
</evidence>
<organism evidence="3 4">
    <name type="scientific">Oedothorax gibbosus</name>
    <dbReference type="NCBI Taxonomy" id="931172"/>
    <lineage>
        <taxon>Eukaryota</taxon>
        <taxon>Metazoa</taxon>
        <taxon>Ecdysozoa</taxon>
        <taxon>Arthropoda</taxon>
        <taxon>Chelicerata</taxon>
        <taxon>Arachnida</taxon>
        <taxon>Araneae</taxon>
        <taxon>Araneomorphae</taxon>
        <taxon>Entelegynae</taxon>
        <taxon>Araneoidea</taxon>
        <taxon>Linyphiidae</taxon>
        <taxon>Erigoninae</taxon>
        <taxon>Oedothorax</taxon>
    </lineage>
</organism>
<feature type="domain" description="DDE-1" evidence="2">
    <location>
        <begin position="13"/>
        <end position="159"/>
    </location>
</feature>
<protein>
    <recommendedName>
        <fullName evidence="2">DDE-1 domain-containing protein</fullName>
    </recommendedName>
</protein>
<gene>
    <name evidence="3" type="ORF">JTE90_008643</name>
</gene>
<dbReference type="Proteomes" id="UP000827092">
    <property type="component" value="Unassembled WGS sequence"/>
</dbReference>
<name>A0AAV6U1L5_9ARAC</name>
<dbReference type="EMBL" id="JAFNEN010000778">
    <property type="protein sequence ID" value="KAG8177459.1"/>
    <property type="molecule type" value="Genomic_DNA"/>
</dbReference>
<dbReference type="PANTHER" id="PTHR19303:SF74">
    <property type="entry name" value="POGO TRANSPOSABLE ELEMENT WITH KRAB DOMAIN"/>
    <property type="match status" value="1"/>
</dbReference>
<dbReference type="PANTHER" id="PTHR19303">
    <property type="entry name" value="TRANSPOSON"/>
    <property type="match status" value="1"/>
</dbReference>
<sequence>MCFFVYLQLVGYLPPFTVYKGLHLYDTWTKGGPPGALYSGTESGWMMDCVFEAWMDFFITFTKDIPKPILLLFDGHGSHLTYCSVKRAMDNNIIILCLPPNTSHALQPLDVGVFAPLKKSWKNVLKTWYRESRQQKVSKATFPYLLKNLFASVKAEHAVKGCQGCGLLPINKEKVIRRILATEKGSSDNIQASAAPITTPAAVSTTSTSSSTIFAGPSTSSGPSATSAGEL</sequence>
<evidence type="ECO:0000259" key="2">
    <source>
        <dbReference type="Pfam" id="PF03184"/>
    </source>
</evidence>
<dbReference type="AlphaFoldDB" id="A0AAV6U1L5"/>
<evidence type="ECO:0000313" key="3">
    <source>
        <dbReference type="EMBL" id="KAG8177459.1"/>
    </source>
</evidence>
<dbReference type="Pfam" id="PF03184">
    <property type="entry name" value="DDE_1"/>
    <property type="match status" value="1"/>
</dbReference>
<dbReference type="GO" id="GO:0003677">
    <property type="term" value="F:DNA binding"/>
    <property type="evidence" value="ECO:0007669"/>
    <property type="project" value="TreeGrafter"/>
</dbReference>
<proteinExistence type="predicted"/>